<dbReference type="InterPro" id="IPR020476">
    <property type="entry name" value="Nudix_hydrolase"/>
</dbReference>
<evidence type="ECO:0000313" key="5">
    <source>
        <dbReference type="EMBL" id="MEC1179413.1"/>
    </source>
</evidence>
<dbReference type="EMBL" id="JARSFG010000017">
    <property type="protein sequence ID" value="MEC1179413.1"/>
    <property type="molecule type" value="Genomic_DNA"/>
</dbReference>
<gene>
    <name evidence="5" type="ORF">P9B03_13025</name>
</gene>
<comment type="caution">
    <text evidence="5">The sequence shown here is derived from an EMBL/GenBank/DDBJ whole genome shotgun (WGS) entry which is preliminary data.</text>
</comment>
<dbReference type="PRINTS" id="PR00502">
    <property type="entry name" value="NUDIXFAMILY"/>
</dbReference>
<feature type="domain" description="Nudix hydrolase" evidence="4">
    <location>
        <begin position="2"/>
        <end position="121"/>
    </location>
</feature>
<dbReference type="Gene3D" id="3.90.79.10">
    <property type="entry name" value="Nucleoside Triphosphate Pyrophosphohydrolase"/>
    <property type="match status" value="1"/>
</dbReference>
<dbReference type="AlphaFoldDB" id="A0AAW9NTF3"/>
<dbReference type="CDD" id="cd02883">
    <property type="entry name" value="NUDIX_Hydrolase"/>
    <property type="match status" value="1"/>
</dbReference>
<accession>A0AAW9NTF3</accession>
<dbReference type="PANTHER" id="PTHR43046:SF2">
    <property type="entry name" value="8-OXO-DGTP DIPHOSPHATASE-RELATED"/>
    <property type="match status" value="1"/>
</dbReference>
<keyword evidence="6" id="KW-1185">Reference proteome</keyword>
<evidence type="ECO:0000256" key="1">
    <source>
        <dbReference type="ARBA" id="ARBA00001946"/>
    </source>
</evidence>
<evidence type="ECO:0000259" key="4">
    <source>
        <dbReference type="PROSITE" id="PS51462"/>
    </source>
</evidence>
<dbReference type="SUPFAM" id="SSF55811">
    <property type="entry name" value="Nudix"/>
    <property type="match status" value="1"/>
</dbReference>
<dbReference type="InterPro" id="IPR020084">
    <property type="entry name" value="NUDIX_hydrolase_CS"/>
</dbReference>
<dbReference type="Proteomes" id="UP001344888">
    <property type="component" value="Unassembled WGS sequence"/>
</dbReference>
<comment type="cofactor">
    <cofactor evidence="1">
        <name>Mg(2+)</name>
        <dbReference type="ChEBI" id="CHEBI:18420"/>
    </cofactor>
</comment>
<organism evidence="5 6">
    <name type="scientific">Metasolibacillus meyeri</name>
    <dbReference type="NCBI Taxonomy" id="1071052"/>
    <lineage>
        <taxon>Bacteria</taxon>
        <taxon>Bacillati</taxon>
        <taxon>Bacillota</taxon>
        <taxon>Bacilli</taxon>
        <taxon>Bacillales</taxon>
        <taxon>Caryophanaceae</taxon>
        <taxon>Metasolibacillus</taxon>
    </lineage>
</organism>
<evidence type="ECO:0000313" key="6">
    <source>
        <dbReference type="Proteomes" id="UP001344888"/>
    </source>
</evidence>
<comment type="similarity">
    <text evidence="3">Belongs to the Nudix hydrolase family.</text>
</comment>
<dbReference type="InterPro" id="IPR015797">
    <property type="entry name" value="NUDIX_hydrolase-like_dom_sf"/>
</dbReference>
<dbReference type="RefSeq" id="WP_326123897.1">
    <property type="nucleotide sequence ID" value="NZ_JARSFG010000017.1"/>
</dbReference>
<name>A0AAW9NTF3_9BACL</name>
<dbReference type="EC" id="3.6.-.-" evidence="5"/>
<protein>
    <submittedName>
        <fullName evidence="5">NUDIX hydrolase</fullName>
        <ecNumber evidence="5">3.6.-.-</ecNumber>
    </submittedName>
</protein>
<dbReference type="PROSITE" id="PS00893">
    <property type="entry name" value="NUDIX_BOX"/>
    <property type="match status" value="1"/>
</dbReference>
<evidence type="ECO:0000256" key="3">
    <source>
        <dbReference type="RuleBase" id="RU003476"/>
    </source>
</evidence>
<dbReference type="Pfam" id="PF00293">
    <property type="entry name" value="NUDIX"/>
    <property type="match status" value="1"/>
</dbReference>
<proteinExistence type="inferred from homology"/>
<keyword evidence="2 3" id="KW-0378">Hydrolase</keyword>
<sequence length="133" mass="15067">MNYQMTSACLVLNEQKGILLKKGPKRGWELPGGMVELNETFKEAAIREVREETGIEIVIERFCGISQELSKQLCNIRWIGRPISGNLTTSNESLEVGFYSLEQALQLMTNESFKAELVACFHESAQPFTLFFD</sequence>
<dbReference type="PROSITE" id="PS51462">
    <property type="entry name" value="NUDIX"/>
    <property type="match status" value="1"/>
</dbReference>
<reference evidence="5 6" key="1">
    <citation type="submission" date="2023-03" db="EMBL/GenBank/DDBJ databases">
        <title>Bacillus Genome Sequencing.</title>
        <authorList>
            <person name="Dunlap C."/>
        </authorList>
    </citation>
    <scope>NUCLEOTIDE SEQUENCE [LARGE SCALE GENOMIC DNA]</scope>
    <source>
        <strain evidence="5 6">B-59205</strain>
    </source>
</reference>
<dbReference type="PANTHER" id="PTHR43046">
    <property type="entry name" value="GDP-MANNOSE MANNOSYL HYDROLASE"/>
    <property type="match status" value="1"/>
</dbReference>
<dbReference type="GO" id="GO:0016787">
    <property type="term" value="F:hydrolase activity"/>
    <property type="evidence" value="ECO:0007669"/>
    <property type="project" value="UniProtKB-KW"/>
</dbReference>
<evidence type="ECO:0000256" key="2">
    <source>
        <dbReference type="ARBA" id="ARBA00022801"/>
    </source>
</evidence>
<dbReference type="InterPro" id="IPR000086">
    <property type="entry name" value="NUDIX_hydrolase_dom"/>
</dbReference>